<dbReference type="PANTHER" id="PTHR33744:SF15">
    <property type="entry name" value="CARBOHYDRATE DIACID REGULATOR"/>
    <property type="match status" value="1"/>
</dbReference>
<dbReference type="Pfam" id="PF13556">
    <property type="entry name" value="HTH_30"/>
    <property type="match status" value="1"/>
</dbReference>
<evidence type="ECO:0000313" key="3">
    <source>
        <dbReference type="Proteomes" id="UP001231362"/>
    </source>
</evidence>
<evidence type="ECO:0000313" key="2">
    <source>
        <dbReference type="EMBL" id="MDQ0154884.1"/>
    </source>
</evidence>
<dbReference type="EMBL" id="JAUSTU010000004">
    <property type="protein sequence ID" value="MDQ0154884.1"/>
    <property type="molecule type" value="Genomic_DNA"/>
</dbReference>
<comment type="caution">
    <text evidence="2">The sequence shown here is derived from an EMBL/GenBank/DDBJ whole genome shotgun (WGS) entry which is preliminary data.</text>
</comment>
<organism evidence="2 3">
    <name type="scientific">Anoxybacillus andreesenii</name>
    <dbReference type="NCBI Taxonomy" id="1325932"/>
    <lineage>
        <taxon>Bacteria</taxon>
        <taxon>Bacillati</taxon>
        <taxon>Bacillota</taxon>
        <taxon>Bacilli</taxon>
        <taxon>Bacillales</taxon>
        <taxon>Anoxybacillaceae</taxon>
        <taxon>Anoxybacillus</taxon>
    </lineage>
</organism>
<reference evidence="2 3" key="1">
    <citation type="submission" date="2023-07" db="EMBL/GenBank/DDBJ databases">
        <title>Genomic Encyclopedia of Type Strains, Phase IV (KMG-IV): sequencing the most valuable type-strain genomes for metagenomic binning, comparative biology and taxonomic classification.</title>
        <authorList>
            <person name="Goeker M."/>
        </authorList>
    </citation>
    <scope>NUCLEOTIDE SEQUENCE [LARGE SCALE GENOMIC DNA]</scope>
    <source>
        <strain evidence="2 3">DSM 23948</strain>
    </source>
</reference>
<dbReference type="SUPFAM" id="SSF46689">
    <property type="entry name" value="Homeodomain-like"/>
    <property type="match status" value="1"/>
</dbReference>
<dbReference type="Gene3D" id="1.10.10.2840">
    <property type="entry name" value="PucR C-terminal helix-turn-helix domain"/>
    <property type="match status" value="1"/>
</dbReference>
<feature type="domain" description="PucR C-terminal helix-turn-helix" evidence="1">
    <location>
        <begin position="238"/>
        <end position="295"/>
    </location>
</feature>
<dbReference type="InterPro" id="IPR009057">
    <property type="entry name" value="Homeodomain-like_sf"/>
</dbReference>
<gene>
    <name evidence="2" type="ORF">J2S07_001188</name>
</gene>
<proteinExistence type="predicted"/>
<dbReference type="RefSeq" id="WP_307149467.1">
    <property type="nucleotide sequence ID" value="NZ_JAUSTU010000004.1"/>
</dbReference>
<name>A0ABT9V1Q2_9BACL</name>
<protein>
    <recommendedName>
        <fullName evidence="1">PucR C-terminal helix-turn-helix domain-containing protein</fullName>
    </recommendedName>
</protein>
<accession>A0ABT9V1Q2</accession>
<dbReference type="PANTHER" id="PTHR33744">
    <property type="entry name" value="CARBOHYDRATE DIACID REGULATOR"/>
    <property type="match status" value="1"/>
</dbReference>
<evidence type="ECO:0000259" key="1">
    <source>
        <dbReference type="Pfam" id="PF13556"/>
    </source>
</evidence>
<dbReference type="InterPro" id="IPR025736">
    <property type="entry name" value="PucR_C-HTH_dom"/>
</dbReference>
<dbReference type="InterPro" id="IPR042070">
    <property type="entry name" value="PucR_C-HTH_sf"/>
</dbReference>
<dbReference type="Proteomes" id="UP001231362">
    <property type="component" value="Unassembled WGS sequence"/>
</dbReference>
<keyword evidence="3" id="KW-1185">Reference proteome</keyword>
<sequence>MLKKLQVLFQNTVMTENPATYSGNEYIWLKENRADPMWLGIPSTEVNGEQLRLLNTLFESYLPDQNQNYGSGSLWYSYLFHEASLPPTESANPIRFIQIQFDETKQNHIEMKDAVREYFHNCSAFLWLNDYSALIIEEKSKIVYAEEDFHSISITLENDFYMKSSLFIGKFRTPSLELRESFFHEQQLFHEAKEILKKERIFTFEKSLPIIVAKNLPETTLTLLRNDVVKILTEDRELLRTLEVFLEQNSNASVTAKKLYIHRNTLQYRLDKFTEKTGIPLKGIENAITIYLACKMAATQD</sequence>
<dbReference type="InterPro" id="IPR051448">
    <property type="entry name" value="CdaR-like_regulators"/>
</dbReference>